<dbReference type="AlphaFoldDB" id="A0A0F7VRS2"/>
<feature type="region of interest" description="Disordered" evidence="1">
    <location>
        <begin position="233"/>
        <end position="262"/>
    </location>
</feature>
<sequence length="557" mass="60817">MAQGRGVFVNSSDGRLVQTAVIGGPNSGRAIILPADADELTRWRKRHPAYTYWCGTQLGGCGNELSDRLYRDKVCHFAHRPHTSCHRTATGAASADHLFIKDDLAAWAGRNRLKGRAVARNLGSGPGDAVDFRVGTTRQQHVRFQFSRLAHAEWQQARRRLSSESATLDWVFGPGTAQPETMEELYDEYGYLLRFRFETHGAVRRIRLRAEDPRQSTDWVPLDACAMTPAGLRVPGVEPRRRSGAGPAAEAGDGRGAAPVRRSREEQVLALREALVSAARFRTRPTWEALARTAGSDLLGLSVPDCVGLLVAVERTGGGEGSPLLSALIRTGESDPPAYVGNVVAAVGCGTPATAAVLKRWCQREADRAFAVHGVPSRTAPPRLPLTADGQLVPQHSAEPAQHQTIVHVQGGPVRQSTARPKPESKGHVGVPLLRDTEIRHALRSARQRRGPRPRYAAALMARAEEALTRLPEPQRTELVAEMATTRRWLDSRPDTPARKPRKSRRAKKAGDAKRTAATKKLDQKQKTRRGKKTKNPLHGARPLPGVGDGGPKKRPK</sequence>
<accession>A0A0F7VRS2</accession>
<evidence type="ECO:0000313" key="3">
    <source>
        <dbReference type="Proteomes" id="UP000035016"/>
    </source>
</evidence>
<evidence type="ECO:0000256" key="1">
    <source>
        <dbReference type="SAM" id="MobiDB-lite"/>
    </source>
</evidence>
<feature type="compositionally biased region" description="Basic residues" evidence="1">
    <location>
        <begin position="499"/>
        <end position="508"/>
    </location>
</feature>
<proteinExistence type="predicted"/>
<protein>
    <submittedName>
        <fullName evidence="2">Uncharacterized protein</fullName>
    </submittedName>
</protein>
<name>A0A0F7VRS2_STRLW</name>
<dbReference type="EMBL" id="LN831790">
    <property type="protein sequence ID" value="CQR60212.1"/>
    <property type="molecule type" value="Genomic_DNA"/>
</dbReference>
<evidence type="ECO:0000313" key="2">
    <source>
        <dbReference type="EMBL" id="CQR60212.1"/>
    </source>
</evidence>
<organism evidence="2 3">
    <name type="scientific">Streptomyces leeuwenhoekii</name>
    <dbReference type="NCBI Taxonomy" id="1437453"/>
    <lineage>
        <taxon>Bacteria</taxon>
        <taxon>Bacillati</taxon>
        <taxon>Actinomycetota</taxon>
        <taxon>Actinomycetes</taxon>
        <taxon>Kitasatosporales</taxon>
        <taxon>Streptomycetaceae</taxon>
        <taxon>Streptomyces</taxon>
    </lineage>
</organism>
<feature type="region of interest" description="Disordered" evidence="1">
    <location>
        <begin position="487"/>
        <end position="557"/>
    </location>
</feature>
<feature type="compositionally biased region" description="Basic and acidic residues" evidence="1">
    <location>
        <begin position="488"/>
        <end position="498"/>
    </location>
</feature>
<feature type="compositionally biased region" description="Basic residues" evidence="1">
    <location>
        <begin position="527"/>
        <end position="536"/>
    </location>
</feature>
<gene>
    <name evidence="2" type="primary">sle_07490</name>
</gene>
<feature type="compositionally biased region" description="Basic and acidic residues" evidence="1">
    <location>
        <begin position="509"/>
        <end position="526"/>
    </location>
</feature>
<dbReference type="KEGG" id="sle:sle_07490"/>
<reference evidence="2 3" key="1">
    <citation type="submission" date="2015-02" db="EMBL/GenBank/DDBJ databases">
        <authorList>
            <person name="Gomez-Escribano P.J."/>
        </authorList>
    </citation>
    <scope>NUCLEOTIDE SEQUENCE [LARGE SCALE GENOMIC DNA]</scope>
    <source>
        <strain evidence="3">C34 (DSM 42122 / NRRL B-24963)</strain>
    </source>
</reference>
<dbReference type="Proteomes" id="UP000035016">
    <property type="component" value="Chromosome Chromosome"/>
</dbReference>